<evidence type="ECO:0000313" key="3">
    <source>
        <dbReference type="Proteomes" id="UP000006038"/>
    </source>
</evidence>
<dbReference type="OMA" id="CYGSQYY"/>
<protein>
    <submittedName>
        <fullName evidence="2">Uncharacterized protein</fullName>
    </submittedName>
</protein>
<dbReference type="EnsemblPlants" id="OB12G15780.1">
    <property type="protein sequence ID" value="OB12G15780.1"/>
    <property type="gene ID" value="OB12G15780"/>
</dbReference>
<dbReference type="HOGENOM" id="CLU_2780249_0_0_1"/>
<feature type="signal peptide" evidence="1">
    <location>
        <begin position="1"/>
        <end position="27"/>
    </location>
</feature>
<organism evidence="2">
    <name type="scientific">Oryza brachyantha</name>
    <name type="common">malo sina</name>
    <dbReference type="NCBI Taxonomy" id="4533"/>
    <lineage>
        <taxon>Eukaryota</taxon>
        <taxon>Viridiplantae</taxon>
        <taxon>Streptophyta</taxon>
        <taxon>Embryophyta</taxon>
        <taxon>Tracheophyta</taxon>
        <taxon>Spermatophyta</taxon>
        <taxon>Magnoliopsida</taxon>
        <taxon>Liliopsida</taxon>
        <taxon>Poales</taxon>
        <taxon>Poaceae</taxon>
        <taxon>BOP clade</taxon>
        <taxon>Oryzoideae</taxon>
        <taxon>Oryzeae</taxon>
        <taxon>Oryzinae</taxon>
        <taxon>Oryza</taxon>
    </lineage>
</organism>
<dbReference type="AlphaFoldDB" id="J3NC70"/>
<sequence length="63" mass="6871">MAEALRSIPGGCRQLVLLLLMLMVLAALHEEAPFMASAARVLLQIPTYGCYGSQYYCPPPYAP</sequence>
<keyword evidence="1" id="KW-0732">Signal</keyword>
<keyword evidence="3" id="KW-1185">Reference proteome</keyword>
<evidence type="ECO:0000256" key="1">
    <source>
        <dbReference type="SAM" id="SignalP"/>
    </source>
</evidence>
<dbReference type="Gramene" id="OB12G15780.1">
    <property type="protein sequence ID" value="OB12G15780.1"/>
    <property type="gene ID" value="OB12G15780"/>
</dbReference>
<name>J3NC70_ORYBR</name>
<reference evidence="2" key="1">
    <citation type="journal article" date="2013" name="Nat. Commun.">
        <title>Whole-genome sequencing of Oryza brachyantha reveals mechanisms underlying Oryza genome evolution.</title>
        <authorList>
            <person name="Chen J."/>
            <person name="Huang Q."/>
            <person name="Gao D."/>
            <person name="Wang J."/>
            <person name="Lang Y."/>
            <person name="Liu T."/>
            <person name="Li B."/>
            <person name="Bai Z."/>
            <person name="Luis Goicoechea J."/>
            <person name="Liang C."/>
            <person name="Chen C."/>
            <person name="Zhang W."/>
            <person name="Sun S."/>
            <person name="Liao Y."/>
            <person name="Zhang X."/>
            <person name="Yang L."/>
            <person name="Song C."/>
            <person name="Wang M."/>
            <person name="Shi J."/>
            <person name="Liu G."/>
            <person name="Liu J."/>
            <person name="Zhou H."/>
            <person name="Zhou W."/>
            <person name="Yu Q."/>
            <person name="An N."/>
            <person name="Chen Y."/>
            <person name="Cai Q."/>
            <person name="Wang B."/>
            <person name="Liu B."/>
            <person name="Min J."/>
            <person name="Huang Y."/>
            <person name="Wu H."/>
            <person name="Li Z."/>
            <person name="Zhang Y."/>
            <person name="Yin Y."/>
            <person name="Song W."/>
            <person name="Jiang J."/>
            <person name="Jackson S.A."/>
            <person name="Wing R.A."/>
            <person name="Wang J."/>
            <person name="Chen M."/>
        </authorList>
    </citation>
    <scope>NUCLEOTIDE SEQUENCE [LARGE SCALE GENOMIC DNA]</scope>
    <source>
        <strain evidence="2">cv. IRGC 101232</strain>
    </source>
</reference>
<feature type="chain" id="PRO_5003774872" evidence="1">
    <location>
        <begin position="28"/>
        <end position="63"/>
    </location>
</feature>
<reference evidence="2" key="2">
    <citation type="submission" date="2013-04" db="UniProtKB">
        <authorList>
            <consortium name="EnsemblPlants"/>
        </authorList>
    </citation>
    <scope>IDENTIFICATION</scope>
</reference>
<dbReference type="Proteomes" id="UP000006038">
    <property type="component" value="Chromosome 12"/>
</dbReference>
<proteinExistence type="predicted"/>
<accession>J3NC70</accession>
<evidence type="ECO:0000313" key="2">
    <source>
        <dbReference type="EnsemblPlants" id="OB12G15780.1"/>
    </source>
</evidence>